<dbReference type="SUPFAM" id="SSF48452">
    <property type="entry name" value="TPR-like"/>
    <property type="match status" value="1"/>
</dbReference>
<dbReference type="GO" id="GO:0051301">
    <property type="term" value="P:cell division"/>
    <property type="evidence" value="ECO:0007669"/>
    <property type="project" value="TreeGrafter"/>
</dbReference>
<organism evidence="4 5">
    <name type="scientific">Periconia macrospinosa</name>
    <dbReference type="NCBI Taxonomy" id="97972"/>
    <lineage>
        <taxon>Eukaryota</taxon>
        <taxon>Fungi</taxon>
        <taxon>Dikarya</taxon>
        <taxon>Ascomycota</taxon>
        <taxon>Pezizomycotina</taxon>
        <taxon>Dothideomycetes</taxon>
        <taxon>Pleosporomycetidae</taxon>
        <taxon>Pleosporales</taxon>
        <taxon>Massarineae</taxon>
        <taxon>Periconiaceae</taxon>
        <taxon>Periconia</taxon>
    </lineage>
</organism>
<keyword evidence="5" id="KW-1185">Reference proteome</keyword>
<evidence type="ECO:0000256" key="2">
    <source>
        <dbReference type="PROSITE-ProRule" id="PRU00339"/>
    </source>
</evidence>
<proteinExistence type="predicted"/>
<gene>
    <name evidence="4" type="ORF">DM02DRAFT_548967</name>
</gene>
<dbReference type="OrthoDB" id="1914839at2759"/>
<accession>A0A2V1EET7</accession>
<dbReference type="AlphaFoldDB" id="A0A2V1EET7"/>
<dbReference type="InterPro" id="IPR019734">
    <property type="entry name" value="TPR_rpt"/>
</dbReference>
<reference evidence="4 5" key="1">
    <citation type="journal article" date="2018" name="Sci. Rep.">
        <title>Comparative genomics provides insights into the lifestyle and reveals functional heterogeneity of dark septate endophytic fungi.</title>
        <authorList>
            <person name="Knapp D.G."/>
            <person name="Nemeth J.B."/>
            <person name="Barry K."/>
            <person name="Hainaut M."/>
            <person name="Henrissat B."/>
            <person name="Johnson J."/>
            <person name="Kuo A."/>
            <person name="Lim J.H.P."/>
            <person name="Lipzen A."/>
            <person name="Nolan M."/>
            <person name="Ohm R.A."/>
            <person name="Tamas L."/>
            <person name="Grigoriev I.V."/>
            <person name="Spatafora J.W."/>
            <person name="Nagy L.G."/>
            <person name="Kovacs G.M."/>
        </authorList>
    </citation>
    <scope>NUCLEOTIDE SEQUENCE [LARGE SCALE GENOMIC DNA]</scope>
    <source>
        <strain evidence="4 5">DSE2036</strain>
    </source>
</reference>
<feature type="region of interest" description="Disordered" evidence="3">
    <location>
        <begin position="348"/>
        <end position="384"/>
    </location>
</feature>
<feature type="region of interest" description="Disordered" evidence="3">
    <location>
        <begin position="1"/>
        <end position="35"/>
    </location>
</feature>
<evidence type="ECO:0000256" key="3">
    <source>
        <dbReference type="SAM" id="MobiDB-lite"/>
    </source>
</evidence>
<dbReference type="Gene3D" id="1.25.40.10">
    <property type="entry name" value="Tetratricopeptide repeat domain"/>
    <property type="match status" value="2"/>
</dbReference>
<feature type="compositionally biased region" description="Polar residues" evidence="3">
    <location>
        <begin position="16"/>
        <end position="25"/>
    </location>
</feature>
<name>A0A2V1EET7_9PLEO</name>
<dbReference type="Pfam" id="PF13181">
    <property type="entry name" value="TPR_8"/>
    <property type="match status" value="1"/>
</dbReference>
<evidence type="ECO:0000313" key="4">
    <source>
        <dbReference type="EMBL" id="PVI08579.1"/>
    </source>
</evidence>
<protein>
    <submittedName>
        <fullName evidence="4">TPR-like protein</fullName>
    </submittedName>
</protein>
<dbReference type="InterPro" id="IPR011990">
    <property type="entry name" value="TPR-like_helical_dom_sf"/>
</dbReference>
<keyword evidence="1 2" id="KW-0802">TPR repeat</keyword>
<dbReference type="Proteomes" id="UP000244855">
    <property type="component" value="Unassembled WGS sequence"/>
</dbReference>
<dbReference type="EMBL" id="KZ805300">
    <property type="protein sequence ID" value="PVI08579.1"/>
    <property type="molecule type" value="Genomic_DNA"/>
</dbReference>
<dbReference type="PANTHER" id="PTHR12558">
    <property type="entry name" value="CELL DIVISION CYCLE 16,23,27"/>
    <property type="match status" value="1"/>
</dbReference>
<dbReference type="STRING" id="97972.A0A2V1EET7"/>
<dbReference type="PANTHER" id="PTHR12558:SF50">
    <property type="entry name" value="ASSEMBLY CHAPERONE OF RPL4-RELATED"/>
    <property type="match status" value="1"/>
</dbReference>
<dbReference type="GO" id="GO:0005680">
    <property type="term" value="C:anaphase-promoting complex"/>
    <property type="evidence" value="ECO:0007669"/>
    <property type="project" value="UniProtKB-ARBA"/>
</dbReference>
<evidence type="ECO:0000313" key="5">
    <source>
        <dbReference type="Proteomes" id="UP000244855"/>
    </source>
</evidence>
<dbReference type="CDD" id="cd24142">
    <property type="entry name" value="ACL4-like"/>
    <property type="match status" value="1"/>
</dbReference>
<feature type="compositionally biased region" description="Basic residues" evidence="3">
    <location>
        <begin position="1"/>
        <end position="15"/>
    </location>
</feature>
<dbReference type="PROSITE" id="PS50005">
    <property type="entry name" value="TPR"/>
    <property type="match status" value="1"/>
</dbReference>
<sequence length="384" mass="42284">MAKTKPQNRARKAKTSSKNGASNGTPKKPKTSPETLLIQAASLLQTSQPEDALVSARRALNLLQPTAEPTLAALPALNLLGEINIELGDPEAAREAFLAAIALDPEGENDSAEKFLWLAQLNEEGGAESVRWFEKGIAVLKREIDELQGHTIKKSEIAELLEEKKQKIATALCGIAEVYMTDLSWEEEAESRCEAAVTEALLIAPESPEPLQTLASVRISQIRVDDAKAALTRSIGLWKDLDPDDVKVPDYSTRISLSRLLMEAEMEDEAIEVLERLIGENDGSVEAWYLGGWCLHLLAEKQKAKDSNTSLPLMRTSRDWLENCLKLYSMVEYEDERLKSHAEELLGSLNGVLGPKTGEEEEDDGWEDDEEGEEGDGDEDMDGT</sequence>
<feature type="repeat" description="TPR" evidence="2">
    <location>
        <begin position="74"/>
        <end position="107"/>
    </location>
</feature>
<feature type="compositionally biased region" description="Acidic residues" evidence="3">
    <location>
        <begin position="359"/>
        <end position="384"/>
    </location>
</feature>
<dbReference type="SMART" id="SM00028">
    <property type="entry name" value="TPR"/>
    <property type="match status" value="2"/>
</dbReference>
<evidence type="ECO:0000256" key="1">
    <source>
        <dbReference type="ARBA" id="ARBA00022803"/>
    </source>
</evidence>